<dbReference type="PANTHER" id="PTHR34294">
    <property type="entry name" value="TRANSCRIPTIONAL REGULATOR-RELATED"/>
    <property type="match status" value="1"/>
</dbReference>
<reference evidence="6 7" key="1">
    <citation type="submission" date="2022-06" db="EMBL/GenBank/DDBJ databases">
        <title>Endosaccharibacter gen. nov., sp. nov., endophytic bacteria isolated from sugarcane.</title>
        <authorList>
            <person name="Pitiwittayakul N."/>
            <person name="Yukphan P."/>
            <person name="Charoenyingcharoen P."/>
            <person name="Tanasupawat S."/>
        </authorList>
    </citation>
    <scope>NUCLEOTIDE SEQUENCE [LARGE SCALE GENOMIC DNA]</scope>
    <source>
        <strain evidence="6 7">KSS8</strain>
    </source>
</reference>
<evidence type="ECO:0000313" key="6">
    <source>
        <dbReference type="EMBL" id="MCQ8278800.1"/>
    </source>
</evidence>
<protein>
    <submittedName>
        <fullName evidence="6">Sugar-binding transcriptional regulator</fullName>
    </submittedName>
</protein>
<proteinExistence type="inferred from homology"/>
<gene>
    <name evidence="6" type="ORF">NFI95_10075</name>
</gene>
<dbReference type="InterPro" id="IPR037171">
    <property type="entry name" value="NagB/RpiA_transferase-like"/>
</dbReference>
<dbReference type="Gene3D" id="3.40.50.1360">
    <property type="match status" value="1"/>
</dbReference>
<accession>A0ABT1W7D9</accession>
<dbReference type="RefSeq" id="WP_422864283.1">
    <property type="nucleotide sequence ID" value="NZ_JAMSKV010000008.1"/>
</dbReference>
<dbReference type="InterPro" id="IPR051054">
    <property type="entry name" value="SorC_transcr_regulators"/>
</dbReference>
<dbReference type="Gene3D" id="1.10.10.10">
    <property type="entry name" value="Winged helix-like DNA-binding domain superfamily/Winged helix DNA-binding domain"/>
    <property type="match status" value="1"/>
</dbReference>
<evidence type="ECO:0000256" key="1">
    <source>
        <dbReference type="ARBA" id="ARBA00010466"/>
    </source>
</evidence>
<dbReference type="InterPro" id="IPR007324">
    <property type="entry name" value="Sugar-bd_dom_put"/>
</dbReference>
<feature type="domain" description="Sugar-binding" evidence="5">
    <location>
        <begin position="77"/>
        <end position="322"/>
    </location>
</feature>
<comment type="caution">
    <text evidence="6">The sequence shown here is derived from an EMBL/GenBank/DDBJ whole genome shotgun (WGS) entry which is preliminary data.</text>
</comment>
<evidence type="ECO:0000259" key="5">
    <source>
        <dbReference type="Pfam" id="PF04198"/>
    </source>
</evidence>
<dbReference type="Pfam" id="PF04198">
    <property type="entry name" value="Sugar-bind"/>
    <property type="match status" value="1"/>
</dbReference>
<evidence type="ECO:0000256" key="2">
    <source>
        <dbReference type="ARBA" id="ARBA00023015"/>
    </source>
</evidence>
<keyword evidence="4" id="KW-0804">Transcription</keyword>
<keyword evidence="7" id="KW-1185">Reference proteome</keyword>
<dbReference type="SUPFAM" id="SSF100950">
    <property type="entry name" value="NagB/RpiA/CoA transferase-like"/>
    <property type="match status" value="1"/>
</dbReference>
<keyword evidence="3" id="KW-0238">DNA-binding</keyword>
<evidence type="ECO:0000256" key="3">
    <source>
        <dbReference type="ARBA" id="ARBA00023125"/>
    </source>
</evidence>
<comment type="similarity">
    <text evidence="1">Belongs to the SorC transcriptional regulatory family.</text>
</comment>
<keyword evidence="2" id="KW-0805">Transcription regulation</keyword>
<organism evidence="6 7">
    <name type="scientific">Endosaccharibacter trunci</name>
    <dbReference type="NCBI Taxonomy" id="2812733"/>
    <lineage>
        <taxon>Bacteria</taxon>
        <taxon>Pseudomonadati</taxon>
        <taxon>Pseudomonadota</taxon>
        <taxon>Alphaproteobacteria</taxon>
        <taxon>Acetobacterales</taxon>
        <taxon>Acetobacteraceae</taxon>
        <taxon>Endosaccharibacter</taxon>
    </lineage>
</organism>
<evidence type="ECO:0000313" key="7">
    <source>
        <dbReference type="Proteomes" id="UP001524587"/>
    </source>
</evidence>
<sequence length="332" mass="35791">MPARTELEEIDFRTLSSEGREALMVQAAKGYYELDRTMADIAKSLGLTRFQVARLLKDAREQGVVRIEIVPRAQRRPDLEAALQRTYGLREAIVVPNLRDDDGLIDMAAQAAGQFLAGLVPRPALVGVSWGRTMASVAYWLPHRWNDGVEVVLLNGAMNIHATELRTNNIAELFASAGNGRAILLPVPAMVGRAETRIVLEQDPVIADALSLGQKATVVCFGLGGMTPDSVLVRSGSLAETDIVRLSKRGAVGDLLGRFVDSAGRIVDTSLDARTIGLDPLALRDKEIAMGVAVGHRKHQIVLAALRAKLVNVLVTDEQTARVAMEAAHAGK</sequence>
<name>A0ABT1W7D9_9PROT</name>
<dbReference type="Proteomes" id="UP001524587">
    <property type="component" value="Unassembled WGS sequence"/>
</dbReference>
<dbReference type="PANTHER" id="PTHR34294:SF1">
    <property type="entry name" value="TRANSCRIPTIONAL REGULATOR LSRR"/>
    <property type="match status" value="1"/>
</dbReference>
<evidence type="ECO:0000256" key="4">
    <source>
        <dbReference type="ARBA" id="ARBA00023163"/>
    </source>
</evidence>
<dbReference type="InterPro" id="IPR036388">
    <property type="entry name" value="WH-like_DNA-bd_sf"/>
</dbReference>
<dbReference type="EMBL" id="JAMSKV010000008">
    <property type="protein sequence ID" value="MCQ8278800.1"/>
    <property type="molecule type" value="Genomic_DNA"/>
</dbReference>